<dbReference type="GO" id="GO:0009062">
    <property type="term" value="P:fatty acid catabolic process"/>
    <property type="evidence" value="ECO:0007669"/>
    <property type="project" value="TreeGrafter"/>
</dbReference>
<evidence type="ECO:0000256" key="5">
    <source>
        <dbReference type="PIRSR" id="PIRSR001221-1"/>
    </source>
</evidence>
<dbReference type="GO" id="GO:0017064">
    <property type="term" value="F:fatty acid amide hydrolase activity"/>
    <property type="evidence" value="ECO:0007669"/>
    <property type="project" value="TreeGrafter"/>
</dbReference>
<dbReference type="PROSITE" id="PS00571">
    <property type="entry name" value="AMIDASES"/>
    <property type="match status" value="1"/>
</dbReference>
<dbReference type="EC" id="3.5.1.4" evidence="3"/>
<accession>A0A238FKG1</accession>
<dbReference type="OrthoDB" id="6428749at2759"/>
<proteinExistence type="inferred from homology"/>
<keyword evidence="9" id="KW-1185">Reference proteome</keyword>
<dbReference type="AlphaFoldDB" id="A0A238FKG1"/>
<feature type="domain" description="Amidase" evidence="7">
    <location>
        <begin position="65"/>
        <end position="552"/>
    </location>
</feature>
<sequence>MTVSWKDNRDAHLALRDRELQWGRSLLKQQAEVLKGVDLAQVLSVGAAELSKKLYSTKNWTAKSVLLVYISRALHAHDKSNLLTEVMFQDAWARANRLDDDFAKSKQKQGRLHGCPISIKDHLDVKGVDTTIGFTYKHGIPAEEDAPLVSALMEAGANPFVKTNIPQTMLSFECANPLFGVTKNPYDSTRTPGGSSGGEAALLASDASPLGIGSDIGGSLRIPAHYSGCYGLKPTIGRTPMQGIHGANPGFEAVSVSCGPMGRSVADLEVGMRCLVDHSAKYSRVEGMVPLPWRELNMPKKLKFGYFQHDGIVRTSPACDRALQMSIDALRKKGHEVVEIPTPDVVHGLELFIALTSAGNYETLLGSVRDDPKEGFLFLLDAPLKFPRWFRNVAAGGIERFTGDQVFPRVLRALGRRTVTETQAWVHERQVYAYEIRRQLFETYGLDALLTAPQATPALKCESTWDISTIAIATFMWNVVDSTAGVLPVTFVDAEKDALTPEFHELLRKKPGSPLIERRLYGPKAARYDAKEMEGVPVGVQIVAAKYEEEKVIKMMAILDDALGPRGFGPGEFYKREQRSA</sequence>
<evidence type="ECO:0000256" key="2">
    <source>
        <dbReference type="ARBA" id="ARBA00009199"/>
    </source>
</evidence>
<evidence type="ECO:0000259" key="7">
    <source>
        <dbReference type="Pfam" id="PF01425"/>
    </source>
</evidence>
<evidence type="ECO:0000313" key="9">
    <source>
        <dbReference type="Proteomes" id="UP000198372"/>
    </source>
</evidence>
<dbReference type="InterPro" id="IPR023631">
    <property type="entry name" value="Amidase_dom"/>
</dbReference>
<evidence type="ECO:0000256" key="1">
    <source>
        <dbReference type="ARBA" id="ARBA00001311"/>
    </source>
</evidence>
<keyword evidence="4" id="KW-0378">Hydrolase</keyword>
<feature type="active site" description="Charge relay system" evidence="5">
    <location>
        <position position="195"/>
    </location>
</feature>
<feature type="active site" description="Acyl-ester intermediate" evidence="5">
    <location>
        <position position="219"/>
    </location>
</feature>
<dbReference type="Proteomes" id="UP000198372">
    <property type="component" value="Unassembled WGS sequence"/>
</dbReference>
<feature type="active site" description="Charge relay system" evidence="5">
    <location>
        <position position="120"/>
    </location>
</feature>
<feature type="binding site" evidence="6">
    <location>
        <position position="169"/>
    </location>
    <ligand>
        <name>substrate</name>
    </ligand>
</feature>
<comment type="catalytic activity">
    <reaction evidence="1">
        <text>a monocarboxylic acid amide + H2O = a monocarboxylate + NH4(+)</text>
        <dbReference type="Rhea" id="RHEA:12020"/>
        <dbReference type="ChEBI" id="CHEBI:15377"/>
        <dbReference type="ChEBI" id="CHEBI:28938"/>
        <dbReference type="ChEBI" id="CHEBI:35757"/>
        <dbReference type="ChEBI" id="CHEBI:83628"/>
        <dbReference type="EC" id="3.5.1.4"/>
    </reaction>
</comment>
<comment type="similarity">
    <text evidence="2">Belongs to the amidase family.</text>
</comment>
<gene>
    <name evidence="8" type="ORF">BQ2448_6075</name>
</gene>
<evidence type="ECO:0000256" key="6">
    <source>
        <dbReference type="PIRSR" id="PIRSR001221-2"/>
    </source>
</evidence>
<dbReference type="InterPro" id="IPR036928">
    <property type="entry name" value="AS_sf"/>
</dbReference>
<dbReference type="EMBL" id="FMSP01000019">
    <property type="protein sequence ID" value="SCV73645.1"/>
    <property type="molecule type" value="Genomic_DNA"/>
</dbReference>
<dbReference type="InterPro" id="IPR052096">
    <property type="entry name" value="Endocannabinoid_amidase"/>
</dbReference>
<dbReference type="SUPFAM" id="SSF75304">
    <property type="entry name" value="Amidase signature (AS) enzymes"/>
    <property type="match status" value="1"/>
</dbReference>
<dbReference type="PIRSF" id="PIRSF001221">
    <property type="entry name" value="Amidase_fungi"/>
    <property type="match status" value="1"/>
</dbReference>
<organism evidence="8 9">
    <name type="scientific">Microbotryum intermedium</name>
    <dbReference type="NCBI Taxonomy" id="269621"/>
    <lineage>
        <taxon>Eukaryota</taxon>
        <taxon>Fungi</taxon>
        <taxon>Dikarya</taxon>
        <taxon>Basidiomycota</taxon>
        <taxon>Pucciniomycotina</taxon>
        <taxon>Microbotryomycetes</taxon>
        <taxon>Microbotryales</taxon>
        <taxon>Microbotryaceae</taxon>
        <taxon>Microbotryum</taxon>
    </lineage>
</organism>
<dbReference type="Gene3D" id="3.90.1300.10">
    <property type="entry name" value="Amidase signature (AS) domain"/>
    <property type="match status" value="1"/>
</dbReference>
<dbReference type="PANTHER" id="PTHR45847">
    <property type="entry name" value="FATTY ACID AMIDE HYDROLASE"/>
    <property type="match status" value="1"/>
</dbReference>
<evidence type="ECO:0000313" key="8">
    <source>
        <dbReference type="EMBL" id="SCV73645.1"/>
    </source>
</evidence>
<dbReference type="PANTHER" id="PTHR45847:SF6">
    <property type="entry name" value="FATTY ACID AMIDE HYDROLASE"/>
    <property type="match status" value="1"/>
</dbReference>
<dbReference type="GO" id="GO:0004040">
    <property type="term" value="F:amidase activity"/>
    <property type="evidence" value="ECO:0007669"/>
    <property type="project" value="UniProtKB-EC"/>
</dbReference>
<dbReference type="FunFam" id="3.90.1300.10:FF:000003">
    <property type="entry name" value="Amidase signature enzyme"/>
    <property type="match status" value="1"/>
</dbReference>
<name>A0A238FKG1_9BASI</name>
<evidence type="ECO:0000256" key="4">
    <source>
        <dbReference type="ARBA" id="ARBA00022801"/>
    </source>
</evidence>
<feature type="binding site" evidence="6">
    <location>
        <position position="195"/>
    </location>
    <ligand>
        <name>substrate</name>
    </ligand>
</feature>
<feature type="binding site" evidence="6">
    <location>
        <begin position="216"/>
        <end position="219"/>
    </location>
    <ligand>
        <name>substrate</name>
    </ligand>
</feature>
<reference evidence="9" key="1">
    <citation type="submission" date="2016-09" db="EMBL/GenBank/DDBJ databases">
        <authorList>
            <person name="Jeantristanb JTB J.-T."/>
            <person name="Ricardo R."/>
        </authorList>
    </citation>
    <scope>NUCLEOTIDE SEQUENCE [LARGE SCALE GENOMIC DNA]</scope>
</reference>
<dbReference type="InterPro" id="IPR020556">
    <property type="entry name" value="Amidase_CS"/>
</dbReference>
<protein>
    <recommendedName>
        <fullName evidence="3">amidase</fullName>
        <ecNumber evidence="3">3.5.1.4</ecNumber>
    </recommendedName>
</protein>
<dbReference type="Pfam" id="PF01425">
    <property type="entry name" value="Amidase"/>
    <property type="match status" value="1"/>
</dbReference>
<dbReference type="STRING" id="269621.A0A238FKG1"/>
<evidence type="ECO:0000256" key="3">
    <source>
        <dbReference type="ARBA" id="ARBA00012922"/>
    </source>
</evidence>